<protein>
    <recommendedName>
        <fullName evidence="13">Beta-1,6-galactosyltransferase GALT29A</fullName>
    </recommendedName>
</protein>
<dbReference type="HOGENOM" id="CLU_044787_1_0_1"/>
<dbReference type="GO" id="GO:0008378">
    <property type="term" value="F:galactosyltransferase activity"/>
    <property type="evidence" value="ECO:0000318"/>
    <property type="project" value="GO_Central"/>
</dbReference>
<sequence>MKRSVRPLFSILLLIAAAGTLTFRVALRRGFASFHLETDDLAGPRRVVPVFNSTLLRIAAVDLSEAQSKHEIEQMLEGNFAGQGRYRTFASWRRFNHIDDHARSSRGVPIQLRSPKFYRYWLEFRRNLNDWYRNKRFHPEIMSDLIRLVKHPIDEHNGLVGLGKRYSSCAVVGNSGILLRSDYGEMIDSHEAVIRLNNARLDRFEHNVGSKTSISFINSNILHLCARREGCFCHPYGVNVPMIMYICQPLHFLDYALCNSSHKAPLLITDPRFDMLCARIVKYYSLKRFVEVLKKPVDEWSSAHDGAMFHYSSGMQAVMLALGICDKVSIFGFGKSASAKHHYHTTQKAELPLHDYEAEYDFYHDLVERPQVIPFISSKFNIPPRKDSPVFHLILLPQILWKAPHFSGLFWLLISHKGCHEVAAVNLGSESFSTEVRLLVEGLSYFFSLQGSSYCLLTLLSWPATRWRVLDTRETVRLILE</sequence>
<comment type="similarity">
    <text evidence="2">Belongs to the glycosyltransferase 29 family.</text>
</comment>
<dbReference type="Gene3D" id="3.90.1480.20">
    <property type="entry name" value="Glycosyl transferase family 29"/>
    <property type="match status" value="1"/>
</dbReference>
<dbReference type="STRING" id="29760.F6HHG9"/>
<dbReference type="Pfam" id="PF00777">
    <property type="entry name" value="Glyco_transf_29"/>
    <property type="match status" value="1"/>
</dbReference>
<evidence type="ECO:0000256" key="2">
    <source>
        <dbReference type="ARBA" id="ARBA00006003"/>
    </source>
</evidence>
<dbReference type="GO" id="GO:0000139">
    <property type="term" value="C:Golgi membrane"/>
    <property type="evidence" value="ECO:0000318"/>
    <property type="project" value="GO_Central"/>
</dbReference>
<dbReference type="PANTHER" id="PTHR46779">
    <property type="entry name" value="BETA-1,6-GALACTOSYLTRANSFERASE GALT29A"/>
    <property type="match status" value="1"/>
</dbReference>
<evidence type="ECO:0000256" key="3">
    <source>
        <dbReference type="ARBA" id="ARBA00022676"/>
    </source>
</evidence>
<evidence type="ECO:0000256" key="6">
    <source>
        <dbReference type="ARBA" id="ARBA00022968"/>
    </source>
</evidence>
<name>F6HHG9_VITVI</name>
<dbReference type="AlphaFoldDB" id="F6HHG9"/>
<evidence type="ECO:0000256" key="7">
    <source>
        <dbReference type="ARBA" id="ARBA00022989"/>
    </source>
</evidence>
<evidence type="ECO:0000313" key="11">
    <source>
        <dbReference type="EMBL" id="CCB51665.1"/>
    </source>
</evidence>
<evidence type="ECO:0000256" key="5">
    <source>
        <dbReference type="ARBA" id="ARBA00022692"/>
    </source>
</evidence>
<dbReference type="InterPro" id="IPR001675">
    <property type="entry name" value="Glyco_trans_29"/>
</dbReference>
<proteinExistence type="inferred from homology"/>
<dbReference type="Proteomes" id="UP000009183">
    <property type="component" value="Chromosome 6"/>
</dbReference>
<keyword evidence="3" id="KW-0328">Glycosyltransferase</keyword>
<dbReference type="GO" id="GO:0008373">
    <property type="term" value="F:sialyltransferase activity"/>
    <property type="evidence" value="ECO:0007669"/>
    <property type="project" value="InterPro"/>
</dbReference>
<evidence type="ECO:0000313" key="12">
    <source>
        <dbReference type="Proteomes" id="UP000009183"/>
    </source>
</evidence>
<dbReference type="eggNOG" id="KOG2692">
    <property type="taxonomic scope" value="Eukaryota"/>
</dbReference>
<evidence type="ECO:0000256" key="4">
    <source>
        <dbReference type="ARBA" id="ARBA00022679"/>
    </source>
</evidence>
<accession>F6HHG9</accession>
<evidence type="ECO:0000256" key="10">
    <source>
        <dbReference type="ARBA" id="ARBA00023180"/>
    </source>
</evidence>
<evidence type="ECO:0008006" key="13">
    <source>
        <dbReference type="Google" id="ProtNLM"/>
    </source>
</evidence>
<dbReference type="InParanoid" id="F6HHG9"/>
<dbReference type="ExpressionAtlas" id="F6HHG9">
    <property type="expression patterns" value="baseline and differential"/>
</dbReference>
<keyword evidence="9" id="KW-0472">Membrane</keyword>
<dbReference type="EMBL" id="FN595757">
    <property type="protein sequence ID" value="CCB51665.1"/>
    <property type="molecule type" value="Genomic_DNA"/>
</dbReference>
<organism evidence="11 12">
    <name type="scientific">Vitis vinifera</name>
    <name type="common">Grape</name>
    <dbReference type="NCBI Taxonomy" id="29760"/>
    <lineage>
        <taxon>Eukaryota</taxon>
        <taxon>Viridiplantae</taxon>
        <taxon>Streptophyta</taxon>
        <taxon>Embryophyta</taxon>
        <taxon>Tracheophyta</taxon>
        <taxon>Spermatophyta</taxon>
        <taxon>Magnoliopsida</taxon>
        <taxon>eudicotyledons</taxon>
        <taxon>Gunneridae</taxon>
        <taxon>Pentapetalae</taxon>
        <taxon>rosids</taxon>
        <taxon>Vitales</taxon>
        <taxon>Vitaceae</taxon>
        <taxon>Viteae</taxon>
        <taxon>Vitis</taxon>
    </lineage>
</organism>
<keyword evidence="5" id="KW-0812">Transmembrane</keyword>
<keyword evidence="6" id="KW-0735">Signal-anchor</keyword>
<keyword evidence="12" id="KW-1185">Reference proteome</keyword>
<evidence type="ECO:0000256" key="8">
    <source>
        <dbReference type="ARBA" id="ARBA00023034"/>
    </source>
</evidence>
<reference evidence="12" key="1">
    <citation type="journal article" date="2007" name="Nature">
        <title>The grapevine genome sequence suggests ancestral hexaploidization in major angiosperm phyla.</title>
        <authorList>
            <consortium name="The French-Italian Public Consortium for Grapevine Genome Characterization."/>
            <person name="Jaillon O."/>
            <person name="Aury J.-M."/>
            <person name="Noel B."/>
            <person name="Policriti A."/>
            <person name="Clepet C."/>
            <person name="Casagrande A."/>
            <person name="Choisne N."/>
            <person name="Aubourg S."/>
            <person name="Vitulo N."/>
            <person name="Jubin C."/>
            <person name="Vezzi A."/>
            <person name="Legeai F."/>
            <person name="Hugueney P."/>
            <person name="Dasilva C."/>
            <person name="Horner D."/>
            <person name="Mica E."/>
            <person name="Jublot D."/>
            <person name="Poulain J."/>
            <person name="Bruyere C."/>
            <person name="Billault A."/>
            <person name="Segurens B."/>
            <person name="Gouyvenoux M."/>
            <person name="Ugarte E."/>
            <person name="Cattonaro F."/>
            <person name="Anthouard V."/>
            <person name="Vico V."/>
            <person name="Del Fabbro C."/>
            <person name="Alaux M."/>
            <person name="Di Gaspero G."/>
            <person name="Dumas V."/>
            <person name="Felice N."/>
            <person name="Paillard S."/>
            <person name="Juman I."/>
            <person name="Moroldo M."/>
            <person name="Scalabrin S."/>
            <person name="Canaguier A."/>
            <person name="Le Clainche I."/>
            <person name="Malacrida G."/>
            <person name="Durand E."/>
            <person name="Pesole G."/>
            <person name="Laucou V."/>
            <person name="Chatelet P."/>
            <person name="Merdinoglu D."/>
            <person name="Delledonne M."/>
            <person name="Pezzotti M."/>
            <person name="Lecharny A."/>
            <person name="Scarpelli C."/>
            <person name="Artiguenave F."/>
            <person name="Pe M.E."/>
            <person name="Valle G."/>
            <person name="Morgante M."/>
            <person name="Caboche M."/>
            <person name="Adam-Blondon A.-F."/>
            <person name="Weissenbach J."/>
            <person name="Quetier F."/>
            <person name="Wincker P."/>
        </authorList>
    </citation>
    <scope>NUCLEOTIDE SEQUENCE [LARGE SCALE GENOMIC DNA]</scope>
    <source>
        <strain evidence="12">cv. Pinot noir / PN40024</strain>
    </source>
</reference>
<evidence type="ECO:0000256" key="1">
    <source>
        <dbReference type="ARBA" id="ARBA00004323"/>
    </source>
</evidence>
<keyword evidence="10" id="KW-0325">Glycoprotein</keyword>
<evidence type="ECO:0000256" key="9">
    <source>
        <dbReference type="ARBA" id="ARBA00023136"/>
    </source>
</evidence>
<dbReference type="InterPro" id="IPR038578">
    <property type="entry name" value="GT29-like_sf"/>
</dbReference>
<dbReference type="PaxDb" id="29760-VIT_06s0080g00250.t01"/>
<keyword evidence="4" id="KW-0808">Transferase</keyword>
<keyword evidence="7" id="KW-1133">Transmembrane helix</keyword>
<dbReference type="PANTHER" id="PTHR46779:SF1">
    <property type="entry name" value="BETA-1,6-GALACTOSYLTRANSFERASE GALT29A"/>
    <property type="match status" value="1"/>
</dbReference>
<keyword evidence="8" id="KW-0333">Golgi apparatus</keyword>
<gene>
    <name evidence="11" type="ordered locus">VIT_06s0080g00250</name>
</gene>
<comment type="subcellular location">
    <subcellularLocation>
        <location evidence="1">Golgi apparatus membrane</location>
        <topology evidence="1">Single-pass type II membrane protein</topology>
    </subcellularLocation>
</comment>
<dbReference type="FunCoup" id="F6HHG9">
    <property type="interactions" value="343"/>
</dbReference>
<dbReference type="CDD" id="cd19952">
    <property type="entry name" value="GT29"/>
    <property type="match status" value="1"/>
</dbReference>